<reference evidence="2 3" key="2">
    <citation type="journal article" date="2013" name="Plant Cell Physiol.">
        <title>Rice Annotation Project Database (RAP-DB): an integrative and interactive database for rice genomics.</title>
        <authorList>
            <person name="Sakai H."/>
            <person name="Lee S.S."/>
            <person name="Tanaka T."/>
            <person name="Numa H."/>
            <person name="Kim J."/>
            <person name="Kawahara Y."/>
            <person name="Wakimoto H."/>
            <person name="Yang C.C."/>
            <person name="Iwamoto M."/>
            <person name="Abe T."/>
            <person name="Yamada Y."/>
            <person name="Muto A."/>
            <person name="Inokuchi H."/>
            <person name="Ikemura T."/>
            <person name="Matsumoto T."/>
            <person name="Sasaki T."/>
            <person name="Itoh T."/>
        </authorList>
    </citation>
    <scope>NUCLEOTIDE SEQUENCE [LARGE SCALE GENOMIC DNA]</scope>
    <source>
        <strain evidence="3">cv. Nipponbare</strain>
    </source>
</reference>
<evidence type="ECO:0000313" key="2">
    <source>
        <dbReference type="EMBL" id="BAT10462.1"/>
    </source>
</evidence>
<dbReference type="EMBL" id="AP014966">
    <property type="protein sequence ID" value="BAT10462.1"/>
    <property type="molecule type" value="Genomic_DNA"/>
</dbReference>
<accession>A0A0P0XTP8</accession>
<name>A0A0P0XTP8_ORYSJ</name>
<sequence>MHGGYALPRPRLIHRRNSDTLSGSCLTGTLSGSGLDPSSWRNQTGMRQRVGASLEREVMRWRWRWLRGSGDAEIVTERRGRMRAPRGSGLRRHAEKEKLDLNRWISQSYG</sequence>
<gene>
    <name evidence="2" type="ordered locus">Os10g0350650</name>
    <name evidence="2" type="ORF">OSNPB_100350650</name>
</gene>
<keyword evidence="3" id="KW-1185">Reference proteome</keyword>
<evidence type="ECO:0000256" key="1">
    <source>
        <dbReference type="SAM" id="MobiDB-lite"/>
    </source>
</evidence>
<protein>
    <submittedName>
        <fullName evidence="2">Os10g0350650 protein</fullName>
    </submittedName>
</protein>
<dbReference type="AlphaFoldDB" id="A0A0P0XTP8"/>
<reference evidence="3" key="1">
    <citation type="journal article" date="2005" name="Nature">
        <title>The map-based sequence of the rice genome.</title>
        <authorList>
            <consortium name="International rice genome sequencing project (IRGSP)"/>
            <person name="Matsumoto T."/>
            <person name="Wu J."/>
            <person name="Kanamori H."/>
            <person name="Katayose Y."/>
            <person name="Fujisawa M."/>
            <person name="Namiki N."/>
            <person name="Mizuno H."/>
            <person name="Yamamoto K."/>
            <person name="Antonio B.A."/>
            <person name="Baba T."/>
            <person name="Sakata K."/>
            <person name="Nagamura Y."/>
            <person name="Aoki H."/>
            <person name="Arikawa K."/>
            <person name="Arita K."/>
            <person name="Bito T."/>
            <person name="Chiden Y."/>
            <person name="Fujitsuka N."/>
            <person name="Fukunaka R."/>
            <person name="Hamada M."/>
            <person name="Harada C."/>
            <person name="Hayashi A."/>
            <person name="Hijishita S."/>
            <person name="Honda M."/>
            <person name="Hosokawa S."/>
            <person name="Ichikawa Y."/>
            <person name="Idonuma A."/>
            <person name="Iijima M."/>
            <person name="Ikeda M."/>
            <person name="Ikeno M."/>
            <person name="Ito K."/>
            <person name="Ito S."/>
            <person name="Ito T."/>
            <person name="Ito Y."/>
            <person name="Ito Y."/>
            <person name="Iwabuchi A."/>
            <person name="Kamiya K."/>
            <person name="Karasawa W."/>
            <person name="Kurita K."/>
            <person name="Katagiri S."/>
            <person name="Kikuta A."/>
            <person name="Kobayashi H."/>
            <person name="Kobayashi N."/>
            <person name="Machita K."/>
            <person name="Maehara T."/>
            <person name="Masukawa M."/>
            <person name="Mizubayashi T."/>
            <person name="Mukai Y."/>
            <person name="Nagasaki H."/>
            <person name="Nagata Y."/>
            <person name="Naito S."/>
            <person name="Nakashima M."/>
            <person name="Nakama Y."/>
            <person name="Nakamichi Y."/>
            <person name="Nakamura M."/>
            <person name="Meguro A."/>
            <person name="Negishi M."/>
            <person name="Ohta I."/>
            <person name="Ohta T."/>
            <person name="Okamoto M."/>
            <person name="Ono N."/>
            <person name="Saji S."/>
            <person name="Sakaguchi M."/>
            <person name="Sakai K."/>
            <person name="Shibata M."/>
            <person name="Shimokawa T."/>
            <person name="Song J."/>
            <person name="Takazaki Y."/>
            <person name="Terasawa K."/>
            <person name="Tsugane M."/>
            <person name="Tsuji K."/>
            <person name="Ueda S."/>
            <person name="Waki K."/>
            <person name="Yamagata H."/>
            <person name="Yamamoto M."/>
            <person name="Yamamoto S."/>
            <person name="Yamane H."/>
            <person name="Yoshiki S."/>
            <person name="Yoshihara R."/>
            <person name="Yukawa K."/>
            <person name="Zhong H."/>
            <person name="Yano M."/>
            <person name="Yuan Q."/>
            <person name="Ouyang S."/>
            <person name="Liu J."/>
            <person name="Jones K.M."/>
            <person name="Gansberger K."/>
            <person name="Moffat K."/>
            <person name="Hill J."/>
            <person name="Bera J."/>
            <person name="Fadrosh D."/>
            <person name="Jin S."/>
            <person name="Johri S."/>
            <person name="Kim M."/>
            <person name="Overton L."/>
            <person name="Reardon M."/>
            <person name="Tsitrin T."/>
            <person name="Vuong H."/>
            <person name="Weaver B."/>
            <person name="Ciecko A."/>
            <person name="Tallon L."/>
            <person name="Jackson J."/>
            <person name="Pai G."/>
            <person name="Aken S.V."/>
            <person name="Utterback T."/>
            <person name="Reidmuller S."/>
            <person name="Feldblyum T."/>
            <person name="Hsiao J."/>
            <person name="Zismann V."/>
            <person name="Iobst S."/>
            <person name="de Vazeille A.R."/>
            <person name="Buell C.R."/>
            <person name="Ying K."/>
            <person name="Li Y."/>
            <person name="Lu T."/>
            <person name="Huang Y."/>
            <person name="Zhao Q."/>
            <person name="Feng Q."/>
            <person name="Zhang L."/>
            <person name="Zhu J."/>
            <person name="Weng Q."/>
            <person name="Mu J."/>
            <person name="Lu Y."/>
            <person name="Fan D."/>
            <person name="Liu Y."/>
            <person name="Guan J."/>
            <person name="Zhang Y."/>
            <person name="Yu S."/>
            <person name="Liu X."/>
            <person name="Zhang Y."/>
            <person name="Hong G."/>
            <person name="Han B."/>
            <person name="Choisne N."/>
            <person name="Demange N."/>
            <person name="Orjeda G."/>
            <person name="Samain S."/>
            <person name="Cattolico L."/>
            <person name="Pelletier E."/>
            <person name="Couloux A."/>
            <person name="Segurens B."/>
            <person name="Wincker P."/>
            <person name="D'Hont A."/>
            <person name="Scarpelli C."/>
            <person name="Weissenbach J."/>
            <person name="Salanoubat M."/>
            <person name="Quetier F."/>
            <person name="Yu Y."/>
            <person name="Kim H.R."/>
            <person name="Rambo T."/>
            <person name="Currie J."/>
            <person name="Collura K."/>
            <person name="Luo M."/>
            <person name="Yang T."/>
            <person name="Ammiraju J.S.S."/>
            <person name="Engler F."/>
            <person name="Soderlund C."/>
            <person name="Wing R.A."/>
            <person name="Palmer L.E."/>
            <person name="de la Bastide M."/>
            <person name="Spiegel L."/>
            <person name="Nascimento L."/>
            <person name="Zutavern T."/>
            <person name="O'Shaughnessy A."/>
            <person name="Dike S."/>
            <person name="Dedhia N."/>
            <person name="Preston R."/>
            <person name="Balija V."/>
            <person name="McCombie W.R."/>
            <person name="Chow T."/>
            <person name="Chen H."/>
            <person name="Chung M."/>
            <person name="Chen C."/>
            <person name="Shaw J."/>
            <person name="Wu H."/>
            <person name="Hsiao K."/>
            <person name="Chao Y."/>
            <person name="Chu M."/>
            <person name="Cheng C."/>
            <person name="Hour A."/>
            <person name="Lee P."/>
            <person name="Lin S."/>
            <person name="Lin Y."/>
            <person name="Liou J."/>
            <person name="Liu S."/>
            <person name="Hsing Y."/>
            <person name="Raghuvanshi S."/>
            <person name="Mohanty A."/>
            <person name="Bharti A.K."/>
            <person name="Gaur A."/>
            <person name="Gupta V."/>
            <person name="Kumar D."/>
            <person name="Ravi V."/>
            <person name="Vij S."/>
            <person name="Kapur A."/>
            <person name="Khurana P."/>
            <person name="Khurana P."/>
            <person name="Khurana J.P."/>
            <person name="Tyagi A.K."/>
            <person name="Gaikwad K."/>
            <person name="Singh A."/>
            <person name="Dalal V."/>
            <person name="Srivastava S."/>
            <person name="Dixit A."/>
            <person name="Pal A.K."/>
            <person name="Ghazi I.A."/>
            <person name="Yadav M."/>
            <person name="Pandit A."/>
            <person name="Bhargava A."/>
            <person name="Sureshbabu K."/>
            <person name="Batra K."/>
            <person name="Sharma T.R."/>
            <person name="Mohapatra T."/>
            <person name="Singh N.K."/>
            <person name="Messing J."/>
            <person name="Nelson A.B."/>
            <person name="Fuks G."/>
            <person name="Kavchok S."/>
            <person name="Keizer G."/>
            <person name="Linton E."/>
            <person name="Llaca V."/>
            <person name="Song R."/>
            <person name="Tanyolac B."/>
            <person name="Young S."/>
            <person name="Ho-Il K."/>
            <person name="Hahn J.H."/>
            <person name="Sangsakoo G."/>
            <person name="Vanavichit A."/>
            <person name="de Mattos Luiz.A.T."/>
            <person name="Zimmer P.D."/>
            <person name="Malone G."/>
            <person name="Dellagostin O."/>
            <person name="de Oliveira A.C."/>
            <person name="Bevan M."/>
            <person name="Bancroft I."/>
            <person name="Minx P."/>
            <person name="Cordum H."/>
            <person name="Wilson R."/>
            <person name="Cheng Z."/>
            <person name="Jin W."/>
            <person name="Jiang J."/>
            <person name="Leong S.A."/>
            <person name="Iwama H."/>
            <person name="Gojobori T."/>
            <person name="Itoh T."/>
            <person name="Niimura Y."/>
            <person name="Fujii Y."/>
            <person name="Habara T."/>
            <person name="Sakai H."/>
            <person name="Sato Y."/>
            <person name="Wilson G."/>
            <person name="Kumar K."/>
            <person name="McCouch S."/>
            <person name="Juretic N."/>
            <person name="Hoen D."/>
            <person name="Wright S."/>
            <person name="Bruskiewich R."/>
            <person name="Bureau T."/>
            <person name="Miyao A."/>
            <person name="Hirochika H."/>
            <person name="Nishikawa T."/>
            <person name="Kadowaki K."/>
            <person name="Sugiura M."/>
            <person name="Burr B."/>
            <person name="Sasaki T."/>
        </authorList>
    </citation>
    <scope>NUCLEOTIDE SEQUENCE [LARGE SCALE GENOMIC DNA]</scope>
    <source>
        <strain evidence="3">cv. Nipponbare</strain>
    </source>
</reference>
<dbReference type="PaxDb" id="39947-A0A0P0XTP8"/>
<evidence type="ECO:0000313" key="3">
    <source>
        <dbReference type="Proteomes" id="UP000059680"/>
    </source>
</evidence>
<feature type="compositionally biased region" description="Low complexity" evidence="1">
    <location>
        <begin position="23"/>
        <end position="39"/>
    </location>
</feature>
<reference evidence="2 3" key="3">
    <citation type="journal article" date="2013" name="Rice">
        <title>Improvement of the Oryza sativa Nipponbare reference genome using next generation sequence and optical map data.</title>
        <authorList>
            <person name="Kawahara Y."/>
            <person name="de la Bastide M."/>
            <person name="Hamilton J.P."/>
            <person name="Kanamori H."/>
            <person name="McCombie W.R."/>
            <person name="Ouyang S."/>
            <person name="Schwartz D.C."/>
            <person name="Tanaka T."/>
            <person name="Wu J."/>
            <person name="Zhou S."/>
            <person name="Childs K.L."/>
            <person name="Davidson R.M."/>
            <person name="Lin H."/>
            <person name="Quesada-Ocampo L."/>
            <person name="Vaillancourt B."/>
            <person name="Sakai H."/>
            <person name="Lee S.S."/>
            <person name="Kim J."/>
            <person name="Numa H."/>
            <person name="Itoh T."/>
            <person name="Buell C.R."/>
            <person name="Matsumoto T."/>
        </authorList>
    </citation>
    <scope>NUCLEOTIDE SEQUENCE [LARGE SCALE GENOMIC DNA]</scope>
    <source>
        <strain evidence="3">cv. Nipponbare</strain>
    </source>
</reference>
<feature type="region of interest" description="Disordered" evidence="1">
    <location>
        <begin position="23"/>
        <end position="51"/>
    </location>
</feature>
<dbReference type="Proteomes" id="UP000059680">
    <property type="component" value="Chromosome 10"/>
</dbReference>
<proteinExistence type="predicted"/>
<organism evidence="2 3">
    <name type="scientific">Oryza sativa subsp. japonica</name>
    <name type="common">Rice</name>
    <dbReference type="NCBI Taxonomy" id="39947"/>
    <lineage>
        <taxon>Eukaryota</taxon>
        <taxon>Viridiplantae</taxon>
        <taxon>Streptophyta</taxon>
        <taxon>Embryophyta</taxon>
        <taxon>Tracheophyta</taxon>
        <taxon>Spermatophyta</taxon>
        <taxon>Magnoliopsida</taxon>
        <taxon>Liliopsida</taxon>
        <taxon>Poales</taxon>
        <taxon>Poaceae</taxon>
        <taxon>BOP clade</taxon>
        <taxon>Oryzoideae</taxon>
        <taxon>Oryzeae</taxon>
        <taxon>Oryzinae</taxon>
        <taxon>Oryza</taxon>
        <taxon>Oryza sativa</taxon>
    </lineage>
</organism>
<dbReference type="InParanoid" id="A0A0P0XTP8"/>